<evidence type="ECO:0000313" key="2">
    <source>
        <dbReference type="Proteomes" id="UP001501005"/>
    </source>
</evidence>
<accession>A0ABN1NSG6</accession>
<name>A0ABN1NSG6_9ACTN</name>
<comment type="caution">
    <text evidence="1">The sequence shown here is derived from an EMBL/GenBank/DDBJ whole genome shotgun (WGS) entry which is preliminary data.</text>
</comment>
<keyword evidence="2" id="KW-1185">Reference proteome</keyword>
<dbReference type="Proteomes" id="UP001501005">
    <property type="component" value="Unassembled WGS sequence"/>
</dbReference>
<sequence length="124" mass="13991">MTDLFTSPGFDLKPLDPSQLTDRDRAKAFDFADVLPSVIEPAPGEELAIADLSRAVNKVLDRQERPGIPTSSIRRLAKATGFRLRSSRVDRESYVQDARLKARSDDVRRDLNTRIRRALRGGQR</sequence>
<dbReference type="EMBL" id="BAAAHG010000021">
    <property type="protein sequence ID" value="GAA0914898.1"/>
    <property type="molecule type" value="Genomic_DNA"/>
</dbReference>
<organism evidence="1 2">
    <name type="scientific">Streptomyces thermoalcalitolerans</name>
    <dbReference type="NCBI Taxonomy" id="65605"/>
    <lineage>
        <taxon>Bacteria</taxon>
        <taxon>Bacillati</taxon>
        <taxon>Actinomycetota</taxon>
        <taxon>Actinomycetes</taxon>
        <taxon>Kitasatosporales</taxon>
        <taxon>Streptomycetaceae</taxon>
        <taxon>Streptomyces</taxon>
    </lineage>
</organism>
<dbReference type="RefSeq" id="WP_344049991.1">
    <property type="nucleotide sequence ID" value="NZ_BAAAHG010000021.1"/>
</dbReference>
<reference evidence="1 2" key="1">
    <citation type="journal article" date="2019" name="Int. J. Syst. Evol. Microbiol.">
        <title>The Global Catalogue of Microorganisms (GCM) 10K type strain sequencing project: providing services to taxonomists for standard genome sequencing and annotation.</title>
        <authorList>
            <consortium name="The Broad Institute Genomics Platform"/>
            <consortium name="The Broad Institute Genome Sequencing Center for Infectious Disease"/>
            <person name="Wu L."/>
            <person name="Ma J."/>
        </authorList>
    </citation>
    <scope>NUCLEOTIDE SEQUENCE [LARGE SCALE GENOMIC DNA]</scope>
    <source>
        <strain evidence="1 2">JCM 10673</strain>
    </source>
</reference>
<evidence type="ECO:0000313" key="1">
    <source>
        <dbReference type="EMBL" id="GAA0914898.1"/>
    </source>
</evidence>
<proteinExistence type="predicted"/>
<protein>
    <submittedName>
        <fullName evidence="1">Uncharacterized protein</fullName>
    </submittedName>
</protein>
<gene>
    <name evidence="1" type="ORF">GCM10009549_29840</name>
</gene>